<feature type="chain" id="PRO_5026745061" description="UrcA family protein" evidence="1">
    <location>
        <begin position="19"/>
        <end position="119"/>
    </location>
</feature>
<sequence>MQTLTAAVLFVISAGAFAQVVPPRSIDLDRPGELDALERDNPGHYLKIAQIRELASRMPCNDEFRRTLAVKFDAEVSACSFLTMTSYPSQRRLTFTLDTMSYRTTVQMDESGYRFIPLK</sequence>
<evidence type="ECO:0008006" key="4">
    <source>
        <dbReference type="Google" id="ProtNLM"/>
    </source>
</evidence>
<evidence type="ECO:0000313" key="2">
    <source>
        <dbReference type="EMBL" id="QJR13526.1"/>
    </source>
</evidence>
<feature type="signal peptide" evidence="1">
    <location>
        <begin position="1"/>
        <end position="18"/>
    </location>
</feature>
<dbReference type="RefSeq" id="WP_171160176.1">
    <property type="nucleotide sequence ID" value="NZ_CP053073.1"/>
</dbReference>
<dbReference type="AlphaFoldDB" id="A0A6M4H234"/>
<proteinExistence type="predicted"/>
<accession>A0A6M4H234</accession>
<gene>
    <name evidence="2" type="ORF">DSM104440_00310</name>
</gene>
<dbReference type="KEGG" id="upl:DSM104440_00310"/>
<protein>
    <recommendedName>
        <fullName evidence="4">UrcA family protein</fullName>
    </recommendedName>
</protein>
<dbReference type="Proteomes" id="UP000503096">
    <property type="component" value="Chromosome"/>
</dbReference>
<dbReference type="InParanoid" id="A0A6M4H234"/>
<evidence type="ECO:0000313" key="3">
    <source>
        <dbReference type="Proteomes" id="UP000503096"/>
    </source>
</evidence>
<evidence type="ECO:0000256" key="1">
    <source>
        <dbReference type="SAM" id="SignalP"/>
    </source>
</evidence>
<reference evidence="2 3" key="1">
    <citation type="submission" date="2020-04" db="EMBL/GenBank/DDBJ databases">
        <title>Usitatibacter rugosus gen. nov., sp. nov. and Usitatibacter palustris sp. nov., novel members of Usitatibacteraceae fam. nov. within the order Nitrosomonadales isolated from soil.</title>
        <authorList>
            <person name="Huber K.J."/>
            <person name="Neumann-Schaal M."/>
            <person name="Geppert A."/>
            <person name="Luckner M."/>
            <person name="Wanner G."/>
            <person name="Overmann J."/>
        </authorList>
    </citation>
    <scope>NUCLEOTIDE SEQUENCE [LARGE SCALE GENOMIC DNA]</scope>
    <source>
        <strain evidence="2 3">Swamp67</strain>
    </source>
</reference>
<dbReference type="EMBL" id="CP053073">
    <property type="protein sequence ID" value="QJR13526.1"/>
    <property type="molecule type" value="Genomic_DNA"/>
</dbReference>
<organism evidence="2 3">
    <name type="scientific">Usitatibacter palustris</name>
    <dbReference type="NCBI Taxonomy" id="2732487"/>
    <lineage>
        <taxon>Bacteria</taxon>
        <taxon>Pseudomonadati</taxon>
        <taxon>Pseudomonadota</taxon>
        <taxon>Betaproteobacteria</taxon>
        <taxon>Nitrosomonadales</taxon>
        <taxon>Usitatibacteraceae</taxon>
        <taxon>Usitatibacter</taxon>
    </lineage>
</organism>
<keyword evidence="1" id="KW-0732">Signal</keyword>
<name>A0A6M4H234_9PROT</name>
<keyword evidence="3" id="KW-1185">Reference proteome</keyword>